<evidence type="ECO:0000313" key="2">
    <source>
        <dbReference type="Proteomes" id="UP000179106"/>
    </source>
</evidence>
<reference evidence="1 2" key="1">
    <citation type="journal article" date="2016" name="Nat. Commun.">
        <title>Thousands of microbial genomes shed light on interconnected biogeochemical processes in an aquifer system.</title>
        <authorList>
            <person name="Anantharaman K."/>
            <person name="Brown C.T."/>
            <person name="Hug L.A."/>
            <person name="Sharon I."/>
            <person name="Castelle C.J."/>
            <person name="Probst A.J."/>
            <person name="Thomas B.C."/>
            <person name="Singh A."/>
            <person name="Wilkins M.J."/>
            <person name="Karaoz U."/>
            <person name="Brodie E.L."/>
            <person name="Williams K.H."/>
            <person name="Hubbard S.S."/>
            <person name="Banfield J.F."/>
        </authorList>
    </citation>
    <scope>NUCLEOTIDE SEQUENCE [LARGE SCALE GENOMIC DNA]</scope>
</reference>
<accession>A0A1G2GU29</accession>
<evidence type="ECO:0008006" key="3">
    <source>
        <dbReference type="Google" id="ProtNLM"/>
    </source>
</evidence>
<evidence type="ECO:0000313" key="1">
    <source>
        <dbReference type="EMBL" id="OGZ53318.1"/>
    </source>
</evidence>
<dbReference type="AlphaFoldDB" id="A0A1G2GU29"/>
<dbReference type="STRING" id="1802126.A3B25_03725"/>
<gene>
    <name evidence="1" type="ORF">A3B25_03725</name>
</gene>
<sequence length="572" mass="67481">MTVEERVCQSCKSQFTIELEDFDFYKKISVPPPTWCSECRSRRRHAWRNERVLYRRNCDLCGKSTVTIYSPNKLFKVYCPPCWWSDKWNGFDYGRDFDFSRPFFDQWQELQLQVPRIALLSKNSINSEYTNHADNNKNCYLGFGIFDSENVMYSANTFSGRDCMDCYRMEHGNELMYECINAYRCYQCQYSMLVWDCASCLYCYNCKGCSNCFLSSNLRNKQYHILNKPYAKEEYFQKLKEFQLGSFAERKKLYDSFLELIKKNTIHRFATIEKSNNASGNMIFNSKNVSQVFDVERMEDVKYSIVALDTKTAMDSYHYGFSCELIYECHAIIRSYEALFTHLSYDNSHVQYCDSCHNSENLFGCVGIKQGKYSIFNKRYEEAEYKDLKEKIITHMRKTGEYGEFFPYKLSPFGYNETQGQIYMPLTKEEALTQGLKWEDRVPGTFGKGTIESEDLPDSIGDVSDLITKEILTCARCIKNYNIVQPELDLLRRFEAPIPRLCPDCRYLNRISLRPPRKLWHRQCMCDYVIYANSVKHSHHQIGRCPNEFETSYSPDRPEIVYCEQCYQAEVA</sequence>
<comment type="caution">
    <text evidence="1">The sequence shown here is derived from an EMBL/GenBank/DDBJ whole genome shotgun (WGS) entry which is preliminary data.</text>
</comment>
<organism evidence="1 2">
    <name type="scientific">Candidatus Ryanbacteria bacterium RIFCSPLOWO2_01_FULL_48_26</name>
    <dbReference type="NCBI Taxonomy" id="1802126"/>
    <lineage>
        <taxon>Bacteria</taxon>
        <taxon>Candidatus Ryaniibacteriota</taxon>
    </lineage>
</organism>
<dbReference type="Proteomes" id="UP000179106">
    <property type="component" value="Unassembled WGS sequence"/>
</dbReference>
<name>A0A1G2GU29_9BACT</name>
<proteinExistence type="predicted"/>
<dbReference type="EMBL" id="MHNW01000023">
    <property type="protein sequence ID" value="OGZ53318.1"/>
    <property type="molecule type" value="Genomic_DNA"/>
</dbReference>
<protein>
    <recommendedName>
        <fullName evidence="3">Zinc-binding domain-containing protein</fullName>
    </recommendedName>
</protein>